<sequence length="39" mass="4221">FIDDIVDVSTGESGLSEDTQERLSSLATPVHLRVFSTPT</sequence>
<evidence type="ECO:0000313" key="2">
    <source>
        <dbReference type="EMBL" id="SVC07368.1"/>
    </source>
</evidence>
<dbReference type="Gene3D" id="3.40.30.80">
    <property type="match status" value="1"/>
</dbReference>
<feature type="region of interest" description="Disordered" evidence="1">
    <location>
        <begin position="1"/>
        <end position="22"/>
    </location>
</feature>
<proteinExistence type="predicted"/>
<dbReference type="EMBL" id="UINC01072024">
    <property type="protein sequence ID" value="SVC07368.1"/>
    <property type="molecule type" value="Genomic_DNA"/>
</dbReference>
<organism evidence="2">
    <name type="scientific">marine metagenome</name>
    <dbReference type="NCBI Taxonomy" id="408172"/>
    <lineage>
        <taxon>unclassified sequences</taxon>
        <taxon>metagenomes</taxon>
        <taxon>ecological metagenomes</taxon>
    </lineage>
</organism>
<dbReference type="AlphaFoldDB" id="A0A382J6G1"/>
<gene>
    <name evidence="2" type="ORF">METZ01_LOCUS260222</name>
</gene>
<protein>
    <submittedName>
        <fullName evidence="2">Uncharacterized protein</fullName>
    </submittedName>
</protein>
<evidence type="ECO:0000256" key="1">
    <source>
        <dbReference type="SAM" id="MobiDB-lite"/>
    </source>
</evidence>
<name>A0A382J6G1_9ZZZZ</name>
<feature type="non-terminal residue" evidence="2">
    <location>
        <position position="1"/>
    </location>
</feature>
<feature type="compositionally biased region" description="Polar residues" evidence="1">
    <location>
        <begin position="10"/>
        <end position="22"/>
    </location>
</feature>
<reference evidence="2" key="1">
    <citation type="submission" date="2018-05" db="EMBL/GenBank/DDBJ databases">
        <authorList>
            <person name="Lanie J.A."/>
            <person name="Ng W.-L."/>
            <person name="Kazmierczak K.M."/>
            <person name="Andrzejewski T.M."/>
            <person name="Davidsen T.M."/>
            <person name="Wayne K.J."/>
            <person name="Tettelin H."/>
            <person name="Glass J.I."/>
            <person name="Rusch D."/>
            <person name="Podicherti R."/>
            <person name="Tsui H.-C.T."/>
            <person name="Winkler M.E."/>
        </authorList>
    </citation>
    <scope>NUCLEOTIDE SEQUENCE</scope>
</reference>
<accession>A0A382J6G1</accession>